<accession>A0A2A6B8R1</accession>
<reference evidence="1" key="2">
    <citation type="submission" date="2022-06" db="UniProtKB">
        <authorList>
            <consortium name="EnsemblMetazoa"/>
        </authorList>
    </citation>
    <scope>IDENTIFICATION</scope>
    <source>
        <strain evidence="1">PS312</strain>
    </source>
</reference>
<keyword evidence="2" id="KW-1185">Reference proteome</keyword>
<accession>A0A8R1Z6B5</accession>
<proteinExistence type="predicted"/>
<reference evidence="2" key="1">
    <citation type="journal article" date="2008" name="Nat. Genet.">
        <title>The Pristionchus pacificus genome provides a unique perspective on nematode lifestyle and parasitism.</title>
        <authorList>
            <person name="Dieterich C."/>
            <person name="Clifton S.W."/>
            <person name="Schuster L.N."/>
            <person name="Chinwalla A."/>
            <person name="Delehaunty K."/>
            <person name="Dinkelacker I."/>
            <person name="Fulton L."/>
            <person name="Fulton R."/>
            <person name="Godfrey J."/>
            <person name="Minx P."/>
            <person name="Mitreva M."/>
            <person name="Roeseler W."/>
            <person name="Tian H."/>
            <person name="Witte H."/>
            <person name="Yang S.P."/>
            <person name="Wilson R.K."/>
            <person name="Sommer R.J."/>
        </authorList>
    </citation>
    <scope>NUCLEOTIDE SEQUENCE [LARGE SCALE GENOMIC DNA]</scope>
    <source>
        <strain evidence="2">PS312</strain>
    </source>
</reference>
<gene>
    <name evidence="1" type="primary">WBGene00282238</name>
</gene>
<dbReference type="EnsemblMetazoa" id="PPA43869.1">
    <property type="protein sequence ID" value="PPA43869.1"/>
    <property type="gene ID" value="WBGene00282238"/>
</dbReference>
<protein>
    <submittedName>
        <fullName evidence="1">Uncharacterized protein</fullName>
    </submittedName>
</protein>
<dbReference type="Proteomes" id="UP000005239">
    <property type="component" value="Unassembled WGS sequence"/>
</dbReference>
<sequence>MVRTGKNDREKKKKVKVWGSEMGDARSDIERVQTSLRPIISTPSVPRGDPPLLLDQPEQSEIPYPCYERAGSLLKKKTTPERNWFIVVLR</sequence>
<organism evidence="1 2">
    <name type="scientific">Pristionchus pacificus</name>
    <name type="common">Parasitic nematode worm</name>
    <dbReference type="NCBI Taxonomy" id="54126"/>
    <lineage>
        <taxon>Eukaryota</taxon>
        <taxon>Metazoa</taxon>
        <taxon>Ecdysozoa</taxon>
        <taxon>Nematoda</taxon>
        <taxon>Chromadorea</taxon>
        <taxon>Rhabditida</taxon>
        <taxon>Rhabditina</taxon>
        <taxon>Diplogasteromorpha</taxon>
        <taxon>Diplogasteroidea</taxon>
        <taxon>Neodiplogasteridae</taxon>
        <taxon>Pristionchus</taxon>
    </lineage>
</organism>
<dbReference type="AlphaFoldDB" id="A0A2A6B8R1"/>
<evidence type="ECO:0000313" key="2">
    <source>
        <dbReference type="Proteomes" id="UP000005239"/>
    </source>
</evidence>
<evidence type="ECO:0000313" key="1">
    <source>
        <dbReference type="EnsemblMetazoa" id="PPA43869.1"/>
    </source>
</evidence>
<name>A0A2A6B8R1_PRIPA</name>